<dbReference type="InterPro" id="IPR003005">
    <property type="entry name" value="Amphiphysin"/>
</dbReference>
<evidence type="ECO:0000256" key="5">
    <source>
        <dbReference type="ARBA" id="ARBA00023054"/>
    </source>
</evidence>
<feature type="compositionally biased region" description="Low complexity" evidence="8">
    <location>
        <begin position="343"/>
        <end position="373"/>
    </location>
</feature>
<evidence type="ECO:0000256" key="6">
    <source>
        <dbReference type="ARBA" id="ARBA00023136"/>
    </source>
</evidence>
<feature type="compositionally biased region" description="Polar residues" evidence="8">
    <location>
        <begin position="1766"/>
        <end position="1775"/>
    </location>
</feature>
<dbReference type="PANTHER" id="PTHR46514:SF3">
    <property type="entry name" value="AMPHIPHYSIN"/>
    <property type="match status" value="1"/>
</dbReference>
<feature type="compositionally biased region" description="Polar residues" evidence="8">
    <location>
        <begin position="1006"/>
        <end position="1015"/>
    </location>
</feature>
<feature type="region of interest" description="Disordered" evidence="8">
    <location>
        <begin position="1662"/>
        <end position="1726"/>
    </location>
</feature>
<keyword evidence="11" id="KW-1185">Reference proteome</keyword>
<proteinExistence type="predicted"/>
<feature type="compositionally biased region" description="Polar residues" evidence="8">
    <location>
        <begin position="893"/>
        <end position="902"/>
    </location>
</feature>
<dbReference type="PRINTS" id="PR01251">
    <property type="entry name" value="AMPHIPHYSIN"/>
</dbReference>
<name>A0AAE1AGT7_9GAST</name>
<feature type="region of interest" description="Disordered" evidence="8">
    <location>
        <begin position="2994"/>
        <end position="3047"/>
    </location>
</feature>
<dbReference type="Gene3D" id="1.20.1270.60">
    <property type="entry name" value="Arfaptin homology (AH) domain/BAR domain"/>
    <property type="match status" value="1"/>
</dbReference>
<evidence type="ECO:0000256" key="3">
    <source>
        <dbReference type="ARBA" id="ARBA00022443"/>
    </source>
</evidence>
<comment type="subcellular location">
    <subcellularLocation>
        <location evidence="2">Cytoplasm</location>
    </subcellularLocation>
    <subcellularLocation>
        <location evidence="1">Endomembrane system</location>
    </subcellularLocation>
</comment>
<gene>
    <name evidence="10" type="ORF">RRG08_031913</name>
</gene>
<organism evidence="10 11">
    <name type="scientific">Elysia crispata</name>
    <name type="common">lettuce slug</name>
    <dbReference type="NCBI Taxonomy" id="231223"/>
    <lineage>
        <taxon>Eukaryota</taxon>
        <taxon>Metazoa</taxon>
        <taxon>Spiralia</taxon>
        <taxon>Lophotrochozoa</taxon>
        <taxon>Mollusca</taxon>
        <taxon>Gastropoda</taxon>
        <taxon>Heterobranchia</taxon>
        <taxon>Euthyneura</taxon>
        <taxon>Panpulmonata</taxon>
        <taxon>Sacoglossa</taxon>
        <taxon>Placobranchoidea</taxon>
        <taxon>Plakobranchidae</taxon>
        <taxon>Elysia</taxon>
    </lineage>
</organism>
<evidence type="ECO:0000256" key="4">
    <source>
        <dbReference type="ARBA" id="ARBA00022490"/>
    </source>
</evidence>
<feature type="region of interest" description="Disordered" evidence="8">
    <location>
        <begin position="2739"/>
        <end position="2762"/>
    </location>
</feature>
<evidence type="ECO:0000313" key="10">
    <source>
        <dbReference type="EMBL" id="KAK3787684.1"/>
    </source>
</evidence>
<feature type="compositionally biased region" description="Polar residues" evidence="8">
    <location>
        <begin position="318"/>
        <end position="342"/>
    </location>
</feature>
<evidence type="ECO:0000256" key="1">
    <source>
        <dbReference type="ARBA" id="ARBA00004308"/>
    </source>
</evidence>
<dbReference type="InterPro" id="IPR004148">
    <property type="entry name" value="BAR_dom"/>
</dbReference>
<feature type="compositionally biased region" description="Polar residues" evidence="8">
    <location>
        <begin position="697"/>
        <end position="713"/>
    </location>
</feature>
<feature type="compositionally biased region" description="Polar residues" evidence="8">
    <location>
        <begin position="1589"/>
        <end position="1598"/>
    </location>
</feature>
<dbReference type="Proteomes" id="UP001283361">
    <property type="component" value="Unassembled WGS sequence"/>
</dbReference>
<keyword evidence="5 7" id="KW-0175">Coiled coil</keyword>
<feature type="region of interest" description="Disordered" evidence="8">
    <location>
        <begin position="1744"/>
        <end position="1775"/>
    </location>
</feature>
<evidence type="ECO:0000256" key="8">
    <source>
        <dbReference type="SAM" id="MobiDB-lite"/>
    </source>
</evidence>
<dbReference type="GO" id="GO:0005737">
    <property type="term" value="C:cytoplasm"/>
    <property type="evidence" value="ECO:0007669"/>
    <property type="project" value="UniProtKB-SubCell"/>
</dbReference>
<sequence>MSVYRWDENRELNSIMQCRPWCGPAHVTSMPVYKWDENRELNSIMQCRPWCGLAHVTSMSVYTWDENRELNSIRPTLVWPSLCNQHVSLQVLQNLGRAEKTTDDTFTDNVQKIDKQQEVAHHLQKELKAYMHCIKDLCQASKSLQAVLQETYESHWTEEDKFKSHLQATELLWTDFLQNVQDSAMAPLHTYLMSFPVLKNKIAKRGRKMVDYDNARHHLESLQAAKKKDELKIQKAQDDLKEAKKIYEDLNNELHVELPDFYNSRVSFYAELFTGLFGAEFTFHSELGKSNGCLGDISQQLGKDYSSFIYQPKRPLSKSLSTNSENGLNGETSGMSTPTSPGVVTPSSTLNSPSSTSVAGDSTQPTYTNETVTETATLRLYPKRKAPIAPSPLQRIDEEIHFSGCANSALADISVPPTLSFLEETSFKTNTRDFEEGNFNVIGRDARCAPKSKVDRTSLSAEVPVLHEKENLPEQSRSNIRETTAGTVEGCKYVAESVGLQGQQSLRIQSQKHEVSQNTGVCCTLDIAENDMPVPSLQAVEEECDCQSEPSSLSLGYGDEANRIKEAVGNVSKQLRGACSEKIGKEKDMHVKHKLSPSKKSSQKDICPAVNARNSNDDRTNILLSHASRQSKLPLLASTSRPQSRRSDPVATLTKGEAKPQVSKTDSEQSIKSRDSRSLEKRHSHTLGLWDREFSESSETNQGVEYSRASQSLTEDKETKSNGKGSISDFKNISLVNVYSEHGPPGKPCNNKEKKICQSYQRIEDRPEILDRYTSENSPKRSMGNKSGTGAADKSAAATVSVALLDDMESIPLLYDEDGLDGEDDICYRHNVSPSKECDGMVRPDLSETGQFGDLDYSKSKWNLYSEKDNRKYYQMTFMDVLSSSEDEHNQFESDVTESQSCKKARDDSGLKAKSSQKNDCPEQEQSNQVLKVTSTAHSMHGTQNQQMLSENKGERTLQFAHNNDCSPLAERKVKDIELTRDISSCPKSDKRLKSTDFVTPKSKAKSPQGSSNLKLQPHVGKGTKREGIRFEDMPNPWIDDNMLDDYHTVTVLTEELQKSGKCSRDHDSLIHSSNYHTLSIQSPVTKSCRETEGHGNCFTAEAKTESNSEKISCSPLISVGTKMDETEKGDIATSDKITLSEVAENVDSKSKCEAGPLEAAAPMRDNENSIAEDDIAYAEVLASSEWTLRSFLRMLMPKTVQLLASHTKSYIDSCLYSDKPQERDLAEIRRICKDVLSNQSCPAHPLCNERSSSVDITLTVTPNDQEADVEPFKETGNLSHTGAKLSSPFPDSITIVPSGEPSSGENLSSLVEDSTPVDGNSKCQRVENELEGRYEHLAQNVCIDAGSAAETSSKGEANLSSCHNRSVENVSRLHEGPASTLNHLPESQQCPPSPPPNSSIFSPSASSETLCLKSTYRQPSSSPPPPHISSTPVVGPLFAPQPPPPPPPLPPPLPQSFHTIEPSFLLAATTHPPLTQHPVKTSLPPAAATAASSISNKTEGSDLQTCESAVEILDKHFHSVLKEIIAKGSSNLKKSRRPSEESPQASVALSLHEAILSRLQSSVPMIDEKPLSHSNRLDSKISVVSTGDTGSWASSKESPGCLTRTSEENLDDLGEKSNEIFDVLASKKSDESVDIANSDSFSKITCFTGTENNDEQKIVKSVHERNKKGTSSPRATGYLSPVVYKNGGLRDRQSSEPKERKDEKDTKEPDSSRPTVQDVSEVSENNLMRQLERSLASRRAAFSAKGSEDNLTLTSSPEDSDHCTHASSDSLGSDWSVQERGSTFKFLNFSPDFQMNPGTHFGHVYPVSERALDWSLAQYARLDMLSQEDVSDLHHSAPVNEVRTKYATENEPLVKTLYTGTQDITSNQFTITKLPEKVYSSPVNISSEITNNLSGFRLRTMKKEYQAGGQGCLNVGENDIESGGSCNRIVTRTCVEDMINNDSQKAHLADDLAWPNKLLCQPINTSVACNKERRCVEEDEVFGWSPAAGCPSAFHSRPSSIRDIGTAEDLTNSVRKAAYDLCLSDRLTSSAWLNPYSDRASRSLHENKTSLDREGLCDSSPVLDNGASTPRRSAQHLVLSPTLTVDVRKNNGFNEKCGRLADDSPRLRLHKSSSHLISAADVTQSESCFFPSSSAINVSVFMRADNVLGKIGEESGIKSSFTSSTTYEIDRAEVRHQKGSQSVGNHGHTRKSVGDGTCFSSLKKDNNFEAADLETVSDFCCEKSVDADVLTRKETNYAGASDFKTVTNKNDIENHDHALDRYNYNEKNVVFAKPADSSNTEKSVGPFIVKNVNADTSVDSVIHARDNSTDTGVLSKAEASQENFEWSEASATKSDKRISISSAKVARDVIEEASLYSEADDIDIKRKTSPSPAADDRDASEDSCILPSIISKDIVKEKSVCSGADNNHINEGNSLCFVTYADINEGNSLCFVTDADINEGNSLCFATDADINEGNSLCFVTDADINEEASVYSEIDARNVIADTGVISVINARDMNKNDCAVNGKEKDEKTSNYSAADVQNVDEKTNKDFVAHFKEISSTAVNDVEKETMDYSTVDVDVTDEKTSEHSAVDIHVTDDKTSEHFAVDVHVTNEKTSEHSSIDVYVPDEKTSEHSAINVYVPDEKTSEHSAINVYVPDEKTSEHSAIDVYVPDEKPSEHSVVDVNVLDKKANEHFVTAMTDVKKETTDYSTVDLHVTDKTSEHSAIGVHVTDEKTSEQSAIEVHVTDEKTNEHSAVDVDVTDEKTSEHSAPDVHVTDEKTSEHSAIDVDVTDEKTSEHFAVDVHVTDEKTIEHSVVDVNDTDDKIIEHSVVDVNVIDEKISEHSAVYINVTDDKTSEHSAIDVFVPDEKTSEHSAIDVFVPDEKTSEHSVVDVNVPDEKTSEHSAIDVYVPDEKTSEHSAIDVFVPDEKTSEHSAIDVNIIDKEANEHFVTAMTDVKKETMDYSTVDLHVTDEKTSEHSAVGVHVTDEKTSEHPAIDVHVTDEKTNEHSAVDVDVTDEKTSEHSAPDVHVTDEKTNEHSAVDVDVTDEKTSEHSAPDVHVTDEKTSEHSAVDVHVTDDKTSEHFAVDVHVTDEKTSEHSVVDFNDTDEKTSEHSVADVNIIDKETNEHSVTAMTNVEKDTIDYSNVDVNVTDEKTSEHSAVDVDVTDEKTSEHFAVDVHVTDEKTSEHSVVDFNDTNEKTSEHSSVDVHVIDEKTSEHSVVDVNDTDEKTSEHSVADVNIIDKETNEHSVTAMTNVEKDTIDYIPT</sequence>
<feature type="region of interest" description="Disordered" evidence="8">
    <location>
        <begin position="1474"/>
        <end position="1496"/>
    </location>
</feature>
<feature type="region of interest" description="Disordered" evidence="8">
    <location>
        <begin position="771"/>
        <end position="792"/>
    </location>
</feature>
<feature type="region of interest" description="Disordered" evidence="8">
    <location>
        <begin position="1299"/>
        <end position="1322"/>
    </location>
</feature>
<keyword evidence="4" id="KW-0963">Cytoplasm</keyword>
<comment type="caution">
    <text evidence="10">The sequence shown here is derived from an EMBL/GenBank/DDBJ whole genome shotgun (WGS) entry which is preliminary data.</text>
</comment>
<feature type="region of interest" description="Disordered" evidence="8">
    <location>
        <begin position="1370"/>
        <end position="1459"/>
    </location>
</feature>
<dbReference type="PANTHER" id="PTHR46514">
    <property type="entry name" value="AMPHIPHYSIN"/>
    <property type="match status" value="1"/>
</dbReference>
<feature type="compositionally biased region" description="Basic and acidic residues" evidence="8">
    <location>
        <begin position="2045"/>
        <end position="2057"/>
    </location>
</feature>
<evidence type="ECO:0000256" key="7">
    <source>
        <dbReference type="SAM" id="Coils"/>
    </source>
</evidence>
<feature type="region of interest" description="Disordered" evidence="8">
    <location>
        <begin position="2045"/>
        <end position="2074"/>
    </location>
</feature>
<dbReference type="PROSITE" id="PS51021">
    <property type="entry name" value="BAR"/>
    <property type="match status" value="1"/>
</dbReference>
<dbReference type="SMART" id="SM00721">
    <property type="entry name" value="BAR"/>
    <property type="match status" value="1"/>
</dbReference>
<dbReference type="InterPro" id="IPR027267">
    <property type="entry name" value="AH/BAR_dom_sf"/>
</dbReference>
<feature type="compositionally biased region" description="Basic and acidic residues" evidence="8">
    <location>
        <begin position="1689"/>
        <end position="1712"/>
    </location>
</feature>
<feature type="compositionally biased region" description="Polar residues" evidence="8">
    <location>
        <begin position="1713"/>
        <end position="1726"/>
    </location>
</feature>
<feature type="compositionally biased region" description="Basic and acidic residues" evidence="8">
    <location>
        <begin position="665"/>
        <end position="681"/>
    </location>
</feature>
<dbReference type="GO" id="GO:0005543">
    <property type="term" value="F:phospholipid binding"/>
    <property type="evidence" value="ECO:0007669"/>
    <property type="project" value="TreeGrafter"/>
</dbReference>
<reference evidence="10" key="1">
    <citation type="journal article" date="2023" name="G3 (Bethesda)">
        <title>A reference genome for the long-term kleptoplast-retaining sea slug Elysia crispata morphotype clarki.</title>
        <authorList>
            <person name="Eastman K.E."/>
            <person name="Pendleton A.L."/>
            <person name="Shaikh M.A."/>
            <person name="Suttiyut T."/>
            <person name="Ogas R."/>
            <person name="Tomko P."/>
            <person name="Gavelis G."/>
            <person name="Widhalm J.R."/>
            <person name="Wisecaver J.H."/>
        </authorList>
    </citation>
    <scope>NUCLEOTIDE SEQUENCE</scope>
    <source>
        <strain evidence="10">ECLA1</strain>
    </source>
</reference>
<feature type="compositionally biased region" description="Low complexity" evidence="8">
    <location>
        <begin position="1482"/>
        <end position="1496"/>
    </location>
</feature>
<feature type="compositionally biased region" description="Low complexity" evidence="8">
    <location>
        <begin position="1399"/>
        <end position="1408"/>
    </location>
</feature>
<feature type="compositionally biased region" description="Pro residues" evidence="8">
    <location>
        <begin position="1440"/>
        <end position="1455"/>
    </location>
</feature>
<feature type="coiled-coil region" evidence="7">
    <location>
        <begin position="219"/>
        <end position="253"/>
    </location>
</feature>
<evidence type="ECO:0000256" key="2">
    <source>
        <dbReference type="ARBA" id="ARBA00004496"/>
    </source>
</evidence>
<feature type="region of interest" description="Disordered" evidence="8">
    <location>
        <begin position="889"/>
        <end position="929"/>
    </location>
</feature>
<evidence type="ECO:0000259" key="9">
    <source>
        <dbReference type="PROSITE" id="PS51021"/>
    </source>
</evidence>
<accession>A0AAE1AGT7</accession>
<feature type="region of interest" description="Disordered" evidence="8">
    <location>
        <begin position="316"/>
        <end position="373"/>
    </location>
</feature>
<feature type="region of interest" description="Disordered" evidence="8">
    <location>
        <begin position="1589"/>
        <end position="1610"/>
    </location>
</feature>
<feature type="region of interest" description="Disordered" evidence="8">
    <location>
        <begin position="588"/>
        <end position="727"/>
    </location>
</feature>
<dbReference type="Pfam" id="PF03114">
    <property type="entry name" value="BAR"/>
    <property type="match status" value="1"/>
</dbReference>
<dbReference type="EMBL" id="JAWDGP010001847">
    <property type="protein sequence ID" value="KAK3787684.1"/>
    <property type="molecule type" value="Genomic_DNA"/>
</dbReference>
<feature type="compositionally biased region" description="Polar residues" evidence="8">
    <location>
        <begin position="914"/>
        <end position="929"/>
    </location>
</feature>
<keyword evidence="6" id="KW-0472">Membrane</keyword>
<keyword evidence="3" id="KW-0728">SH3 domain</keyword>
<feature type="region of interest" description="Disordered" evidence="8">
    <location>
        <begin position="986"/>
        <end position="1025"/>
    </location>
</feature>
<dbReference type="GO" id="GO:0012505">
    <property type="term" value="C:endomembrane system"/>
    <property type="evidence" value="ECO:0007669"/>
    <property type="project" value="UniProtKB-SubCell"/>
</dbReference>
<evidence type="ECO:0000313" key="11">
    <source>
        <dbReference type="Proteomes" id="UP001283361"/>
    </source>
</evidence>
<dbReference type="GO" id="GO:0005886">
    <property type="term" value="C:plasma membrane"/>
    <property type="evidence" value="ECO:0007669"/>
    <property type="project" value="TreeGrafter"/>
</dbReference>
<dbReference type="SUPFAM" id="SSF103657">
    <property type="entry name" value="BAR/IMD domain-like"/>
    <property type="match status" value="1"/>
</dbReference>
<feature type="domain" description="BAR" evidence="9">
    <location>
        <begin position="91"/>
        <end position="310"/>
    </location>
</feature>
<feature type="compositionally biased region" description="Polar residues" evidence="8">
    <location>
        <begin position="1301"/>
        <end position="1322"/>
    </location>
</feature>
<dbReference type="FunFam" id="1.20.1270.60:FF:000013">
    <property type="entry name" value="Amphiphysin isoform 2"/>
    <property type="match status" value="1"/>
</dbReference>
<feature type="compositionally biased region" description="Polar residues" evidence="8">
    <location>
        <begin position="627"/>
        <end position="642"/>
    </location>
</feature>
<protein>
    <recommendedName>
        <fullName evidence="9">BAR domain-containing protein</fullName>
    </recommendedName>
</protein>